<sequence length="184" mass="21147">MNIVIHLLIILLNIYTIVFLFLLVQRIFPTKKTTLHLLFTLMLVFICFTISTINNPTLNNSTFSAHSANRTYTIDPLCQVEFSFVPSPQAQDSSVYVVSKLKGLVAGLQWQQDSLIKQTSFSDLHFQVRGKIKYLILGLPVYSNNQIFSGMIKFDELKHYEESSTKWNTSTNSNLQNNLIQKMY</sequence>
<feature type="transmembrane region" description="Helical" evidence="1">
    <location>
        <begin position="35"/>
        <end position="53"/>
    </location>
</feature>
<keyword evidence="3" id="KW-1185">Reference proteome</keyword>
<name>A0ABT6Y6I7_9BACT</name>
<reference evidence="2 3" key="1">
    <citation type="submission" date="2023-05" db="EMBL/GenBank/DDBJ databases">
        <title>Novel species of genus Flectobacillus isolated from stream in China.</title>
        <authorList>
            <person name="Lu H."/>
        </authorList>
    </citation>
    <scope>NUCLEOTIDE SEQUENCE [LARGE SCALE GENOMIC DNA]</scope>
    <source>
        <strain evidence="2 3">KCTC 42575</strain>
    </source>
</reference>
<comment type="caution">
    <text evidence="2">The sequence shown here is derived from an EMBL/GenBank/DDBJ whole genome shotgun (WGS) entry which is preliminary data.</text>
</comment>
<gene>
    <name evidence="2" type="ORF">QM524_05830</name>
</gene>
<accession>A0ABT6Y6I7</accession>
<dbReference type="RefSeq" id="WP_283343856.1">
    <property type="nucleotide sequence ID" value="NZ_JASHIF010000004.1"/>
</dbReference>
<dbReference type="EMBL" id="JASHIF010000004">
    <property type="protein sequence ID" value="MDI9858718.1"/>
    <property type="molecule type" value="Genomic_DNA"/>
</dbReference>
<evidence type="ECO:0000313" key="3">
    <source>
        <dbReference type="Proteomes" id="UP001236507"/>
    </source>
</evidence>
<proteinExistence type="predicted"/>
<feature type="transmembrane region" description="Helical" evidence="1">
    <location>
        <begin position="6"/>
        <end position="23"/>
    </location>
</feature>
<keyword evidence="1" id="KW-0812">Transmembrane</keyword>
<organism evidence="2 3">
    <name type="scientific">Flectobacillus roseus</name>
    <dbReference type="NCBI Taxonomy" id="502259"/>
    <lineage>
        <taxon>Bacteria</taxon>
        <taxon>Pseudomonadati</taxon>
        <taxon>Bacteroidota</taxon>
        <taxon>Cytophagia</taxon>
        <taxon>Cytophagales</taxon>
        <taxon>Flectobacillaceae</taxon>
        <taxon>Flectobacillus</taxon>
    </lineage>
</organism>
<evidence type="ECO:0000313" key="2">
    <source>
        <dbReference type="EMBL" id="MDI9858718.1"/>
    </source>
</evidence>
<protein>
    <submittedName>
        <fullName evidence="2">Uncharacterized protein</fullName>
    </submittedName>
</protein>
<dbReference type="Proteomes" id="UP001236507">
    <property type="component" value="Unassembled WGS sequence"/>
</dbReference>
<keyword evidence="1" id="KW-0472">Membrane</keyword>
<evidence type="ECO:0000256" key="1">
    <source>
        <dbReference type="SAM" id="Phobius"/>
    </source>
</evidence>
<keyword evidence="1" id="KW-1133">Transmembrane helix</keyword>